<keyword evidence="2" id="KW-0812">Transmembrane</keyword>
<accession>A0A1D9GMR5</accession>
<keyword evidence="4" id="KW-1185">Reference proteome</keyword>
<keyword evidence="2" id="KW-1133">Transmembrane helix</keyword>
<name>A0A1D9GMR5_9GAMM</name>
<dbReference type="EMBL" id="CP017715">
    <property type="protein sequence ID" value="AOY88879.1"/>
    <property type="molecule type" value="Genomic_DNA"/>
</dbReference>
<dbReference type="Proteomes" id="UP000177445">
    <property type="component" value="Chromosome"/>
</dbReference>
<evidence type="ECO:0000256" key="1">
    <source>
        <dbReference type="SAM" id="MobiDB-lite"/>
    </source>
</evidence>
<evidence type="ECO:0000256" key="2">
    <source>
        <dbReference type="SAM" id="Phobius"/>
    </source>
</evidence>
<dbReference type="AlphaFoldDB" id="A0A1D9GMR5"/>
<dbReference type="KEGG" id="msq:BKP64_12255"/>
<keyword evidence="2" id="KW-0472">Membrane</keyword>
<reference evidence="3 4" key="1">
    <citation type="submission" date="2016-10" db="EMBL/GenBank/DDBJ databases">
        <title>Marinobacter salinus sp. nov., a moderately halophilic bacterium isolated from a tidal flat environment.</title>
        <authorList>
            <person name="Park S.-J."/>
        </authorList>
    </citation>
    <scope>NUCLEOTIDE SEQUENCE [LARGE SCALE GENOMIC DNA]</scope>
    <source>
        <strain evidence="3 4">Hb8</strain>
    </source>
</reference>
<organism evidence="3 4">
    <name type="scientific">Marinobacter salinus</name>
    <dbReference type="NCBI Taxonomy" id="1874317"/>
    <lineage>
        <taxon>Bacteria</taxon>
        <taxon>Pseudomonadati</taxon>
        <taxon>Pseudomonadota</taxon>
        <taxon>Gammaproteobacteria</taxon>
        <taxon>Pseudomonadales</taxon>
        <taxon>Marinobacteraceae</taxon>
        <taxon>Marinobacter</taxon>
    </lineage>
</organism>
<feature type="transmembrane region" description="Helical" evidence="2">
    <location>
        <begin position="20"/>
        <end position="38"/>
    </location>
</feature>
<gene>
    <name evidence="3" type="ORF">BKP64_12255</name>
</gene>
<proteinExistence type="predicted"/>
<evidence type="ECO:0000313" key="4">
    <source>
        <dbReference type="Proteomes" id="UP000177445"/>
    </source>
</evidence>
<dbReference type="STRING" id="1874317.BKP64_12255"/>
<sequence length="193" mass="21914">MPTRFATDDSGLAYARRLRLLATVSIIGAMTWFLLGVLEREARHAEERSANMVLSQLRVALVIRGAEVMLSRGGDLESQEGTNPFKLVEHQWPNYQGACTARQPDRGNWCFRLMEQKQTVSRPKGWLIYSPRQPINIDRRPVEPNKPLAWQVTTEFADRNGNGLREQEERPTGLKLSPVSLTEEAAQTQDAQR</sequence>
<protein>
    <submittedName>
        <fullName evidence="3">Uncharacterized protein</fullName>
    </submittedName>
</protein>
<dbReference type="OrthoDB" id="6368324at2"/>
<feature type="region of interest" description="Disordered" evidence="1">
    <location>
        <begin position="158"/>
        <end position="193"/>
    </location>
</feature>
<dbReference type="RefSeq" id="WP_070970444.1">
    <property type="nucleotide sequence ID" value="NZ_CP017715.1"/>
</dbReference>
<evidence type="ECO:0000313" key="3">
    <source>
        <dbReference type="EMBL" id="AOY88879.1"/>
    </source>
</evidence>